<feature type="transmembrane region" description="Helical" evidence="8">
    <location>
        <begin position="39"/>
        <end position="62"/>
    </location>
</feature>
<keyword evidence="10" id="KW-1185">Reference proteome</keyword>
<dbReference type="GeneID" id="106478542"/>
<keyword evidence="5 8" id="KW-1133">Transmembrane helix</keyword>
<keyword evidence="3" id="KW-0813">Transport</keyword>
<evidence type="ECO:0000256" key="7">
    <source>
        <dbReference type="SAM" id="Coils"/>
    </source>
</evidence>
<keyword evidence="4 8" id="KW-0812">Transmembrane</keyword>
<keyword evidence="7" id="KW-0175">Coiled coil</keyword>
<dbReference type="InterPro" id="IPR036259">
    <property type="entry name" value="MFS_trans_sf"/>
</dbReference>
<dbReference type="PROSITE" id="PS00216">
    <property type="entry name" value="SUGAR_TRANSPORT_1"/>
    <property type="match status" value="1"/>
</dbReference>
<name>A0ABM1S3E0_LIMPO</name>
<dbReference type="PANTHER" id="PTHR48020">
    <property type="entry name" value="PROTON MYO-INOSITOL COTRANSPORTER"/>
    <property type="match status" value="1"/>
</dbReference>
<dbReference type="InterPro" id="IPR005828">
    <property type="entry name" value="MFS_sugar_transport-like"/>
</dbReference>
<proteinExistence type="inferred from homology"/>
<dbReference type="PROSITE" id="PS50850">
    <property type="entry name" value="MFS"/>
    <property type="match status" value="1"/>
</dbReference>
<accession>A0ABM1S3E0</accession>
<feature type="domain" description="Major facilitator superfamily (MFS) profile" evidence="9">
    <location>
        <begin position="1"/>
        <end position="428"/>
    </location>
</feature>
<evidence type="ECO:0000256" key="8">
    <source>
        <dbReference type="SAM" id="Phobius"/>
    </source>
</evidence>
<sequence>MAPEDPQLTTFDTNRAGLVSTTVPVYVAELSPPEIRGKLVTLNTCFYTGGQFVAGIIAGAFAEDKSSGWRLMLGLAAVPSFIQFFGLLTIPESPRWLVAQGRYQEALKVLKNLREKNTNVEEEFDGIKTNCLETEREVTAKGTTPVFLQIIRNPAVKRALTVGCLLQLTQQLVGTSIVMYYSVPVIKMNGISEKSTVIWISTGTAAVIFFCSFIGLFVVEKVGRRPLTLFSLAGVAVSLGTLAVGFQLVDIHSPQIDVSGTVGSDNACSSYSMCSKCVNDLNCGYCFFNLPSGPSNGSCLLAGPDKPDISTAGLCNGSVLEGPLTWAYEWCPSDHSWIILLGLVLHIMCFAPGMSSTPWTVNAEIYPLWARSTCYSIATSVNWLGNLFVSMTFLNFVELVTKYGTFWFYTSFAILGWIYFFLMLPETKGRLLEDVEGLFTYPWWQDATTADEEKTVQYVHIRGINQAINLDDQDSEDES</sequence>
<dbReference type="InterPro" id="IPR020846">
    <property type="entry name" value="MFS_dom"/>
</dbReference>
<feature type="transmembrane region" description="Helical" evidence="8">
    <location>
        <begin position="197"/>
        <end position="219"/>
    </location>
</feature>
<evidence type="ECO:0000256" key="1">
    <source>
        <dbReference type="ARBA" id="ARBA00004141"/>
    </source>
</evidence>
<evidence type="ECO:0000259" key="9">
    <source>
        <dbReference type="PROSITE" id="PS50850"/>
    </source>
</evidence>
<dbReference type="RefSeq" id="XP_022238145.1">
    <property type="nucleotide sequence ID" value="XM_022382437.1"/>
</dbReference>
<dbReference type="Gene3D" id="1.20.1250.20">
    <property type="entry name" value="MFS general substrate transporter like domains"/>
    <property type="match status" value="2"/>
</dbReference>
<feature type="transmembrane region" description="Helical" evidence="8">
    <location>
        <begin position="406"/>
        <end position="424"/>
    </location>
</feature>
<evidence type="ECO:0000256" key="2">
    <source>
        <dbReference type="ARBA" id="ARBA00010992"/>
    </source>
</evidence>
<feature type="transmembrane region" description="Helical" evidence="8">
    <location>
        <begin position="159"/>
        <end position="182"/>
    </location>
</feature>
<dbReference type="InterPro" id="IPR050814">
    <property type="entry name" value="Myo-inositol_Transporter"/>
</dbReference>
<dbReference type="Pfam" id="PF00083">
    <property type="entry name" value="Sugar_tr"/>
    <property type="match status" value="2"/>
</dbReference>
<keyword evidence="6 8" id="KW-0472">Membrane</keyword>
<evidence type="ECO:0000256" key="6">
    <source>
        <dbReference type="ARBA" id="ARBA00023136"/>
    </source>
</evidence>
<evidence type="ECO:0000256" key="4">
    <source>
        <dbReference type="ARBA" id="ARBA00022692"/>
    </source>
</evidence>
<evidence type="ECO:0000313" key="11">
    <source>
        <dbReference type="RefSeq" id="XP_022238145.1"/>
    </source>
</evidence>
<dbReference type="SUPFAM" id="SSF103473">
    <property type="entry name" value="MFS general substrate transporter"/>
    <property type="match status" value="2"/>
</dbReference>
<evidence type="ECO:0000256" key="5">
    <source>
        <dbReference type="ARBA" id="ARBA00022989"/>
    </source>
</evidence>
<organism evidence="10 11">
    <name type="scientific">Limulus polyphemus</name>
    <name type="common">Atlantic horseshoe crab</name>
    <dbReference type="NCBI Taxonomy" id="6850"/>
    <lineage>
        <taxon>Eukaryota</taxon>
        <taxon>Metazoa</taxon>
        <taxon>Ecdysozoa</taxon>
        <taxon>Arthropoda</taxon>
        <taxon>Chelicerata</taxon>
        <taxon>Merostomata</taxon>
        <taxon>Xiphosura</taxon>
        <taxon>Limulidae</taxon>
        <taxon>Limulus</taxon>
    </lineage>
</organism>
<comment type="similarity">
    <text evidence="2">Belongs to the major facilitator superfamily. Sugar transporter (TC 2.A.1.1) family.</text>
</comment>
<protein>
    <submittedName>
        <fullName evidence="11">Proton myo-inositol cotransporter-like</fullName>
    </submittedName>
</protein>
<dbReference type="InterPro" id="IPR005829">
    <property type="entry name" value="Sugar_transporter_CS"/>
</dbReference>
<feature type="transmembrane region" description="Helical" evidence="8">
    <location>
        <begin position="68"/>
        <end position="90"/>
    </location>
</feature>
<feature type="transmembrane region" description="Helical" evidence="8">
    <location>
        <begin position="373"/>
        <end position="394"/>
    </location>
</feature>
<gene>
    <name evidence="11" type="primary">LOC106478542</name>
</gene>
<feature type="coiled-coil region" evidence="7">
    <location>
        <begin position="103"/>
        <end position="130"/>
    </location>
</feature>
<dbReference type="PANTHER" id="PTHR48020:SF12">
    <property type="entry name" value="PROTON MYO-INOSITOL COTRANSPORTER"/>
    <property type="match status" value="1"/>
</dbReference>
<feature type="transmembrane region" description="Helical" evidence="8">
    <location>
        <begin position="337"/>
        <end position="361"/>
    </location>
</feature>
<evidence type="ECO:0000256" key="3">
    <source>
        <dbReference type="ARBA" id="ARBA00022448"/>
    </source>
</evidence>
<feature type="transmembrane region" description="Helical" evidence="8">
    <location>
        <begin position="226"/>
        <end position="249"/>
    </location>
</feature>
<evidence type="ECO:0000313" key="10">
    <source>
        <dbReference type="Proteomes" id="UP000694941"/>
    </source>
</evidence>
<dbReference type="Proteomes" id="UP000694941">
    <property type="component" value="Unplaced"/>
</dbReference>
<reference evidence="11" key="1">
    <citation type="submission" date="2025-08" db="UniProtKB">
        <authorList>
            <consortium name="RefSeq"/>
        </authorList>
    </citation>
    <scope>IDENTIFICATION</scope>
    <source>
        <tissue evidence="11">Muscle</tissue>
    </source>
</reference>
<comment type="subcellular location">
    <subcellularLocation>
        <location evidence="1">Membrane</location>
        <topology evidence="1">Multi-pass membrane protein</topology>
    </subcellularLocation>
</comment>